<keyword evidence="3" id="KW-1185">Reference proteome</keyword>
<evidence type="ECO:0000313" key="3">
    <source>
        <dbReference type="Proteomes" id="UP000250235"/>
    </source>
</evidence>
<dbReference type="Proteomes" id="UP000250235">
    <property type="component" value="Unassembled WGS sequence"/>
</dbReference>
<reference evidence="2 3" key="1">
    <citation type="journal article" date="2015" name="Proc. Natl. Acad. Sci. U.S.A.">
        <title>The resurrection genome of Boea hygrometrica: A blueprint for survival of dehydration.</title>
        <authorList>
            <person name="Xiao L."/>
            <person name="Yang G."/>
            <person name="Zhang L."/>
            <person name="Yang X."/>
            <person name="Zhao S."/>
            <person name="Ji Z."/>
            <person name="Zhou Q."/>
            <person name="Hu M."/>
            <person name="Wang Y."/>
            <person name="Chen M."/>
            <person name="Xu Y."/>
            <person name="Jin H."/>
            <person name="Xiao X."/>
            <person name="Hu G."/>
            <person name="Bao F."/>
            <person name="Hu Y."/>
            <person name="Wan P."/>
            <person name="Li L."/>
            <person name="Deng X."/>
            <person name="Kuang T."/>
            <person name="Xiang C."/>
            <person name="Zhu J.K."/>
            <person name="Oliver M.J."/>
            <person name="He Y."/>
        </authorList>
    </citation>
    <scope>NUCLEOTIDE SEQUENCE [LARGE SCALE GENOMIC DNA]</scope>
    <source>
        <strain evidence="3">cv. XS01</strain>
    </source>
</reference>
<feature type="region of interest" description="Disordered" evidence="1">
    <location>
        <begin position="270"/>
        <end position="306"/>
    </location>
</feature>
<dbReference type="AlphaFoldDB" id="A0A2Z7C0E9"/>
<accession>A0A2Z7C0E9</accession>
<feature type="region of interest" description="Disordered" evidence="1">
    <location>
        <begin position="321"/>
        <end position="361"/>
    </location>
</feature>
<organism evidence="2 3">
    <name type="scientific">Dorcoceras hygrometricum</name>
    <dbReference type="NCBI Taxonomy" id="472368"/>
    <lineage>
        <taxon>Eukaryota</taxon>
        <taxon>Viridiplantae</taxon>
        <taxon>Streptophyta</taxon>
        <taxon>Embryophyta</taxon>
        <taxon>Tracheophyta</taxon>
        <taxon>Spermatophyta</taxon>
        <taxon>Magnoliopsida</taxon>
        <taxon>eudicotyledons</taxon>
        <taxon>Gunneridae</taxon>
        <taxon>Pentapetalae</taxon>
        <taxon>asterids</taxon>
        <taxon>lamiids</taxon>
        <taxon>Lamiales</taxon>
        <taxon>Gesneriaceae</taxon>
        <taxon>Didymocarpoideae</taxon>
        <taxon>Trichosporeae</taxon>
        <taxon>Loxocarpinae</taxon>
        <taxon>Dorcoceras</taxon>
    </lineage>
</organism>
<gene>
    <name evidence="2" type="ORF">F511_24844</name>
</gene>
<feature type="compositionally biased region" description="Basic residues" evidence="1">
    <location>
        <begin position="325"/>
        <end position="347"/>
    </location>
</feature>
<feature type="region of interest" description="Disordered" evidence="1">
    <location>
        <begin position="158"/>
        <end position="186"/>
    </location>
</feature>
<evidence type="ECO:0000313" key="2">
    <source>
        <dbReference type="EMBL" id="KZV40134.1"/>
    </source>
</evidence>
<proteinExistence type="predicted"/>
<dbReference type="EMBL" id="KV000529">
    <property type="protein sequence ID" value="KZV40134.1"/>
    <property type="molecule type" value="Genomic_DNA"/>
</dbReference>
<name>A0A2Z7C0E9_9LAMI</name>
<protein>
    <submittedName>
        <fullName evidence="2">Uncharacterized protein</fullName>
    </submittedName>
</protein>
<sequence>MKSGKQVSLVDLRSSISLIVISTVFKCPPTKSSNLHLNCHDKFAGRWPHGGERWQRIACGSLPHAAATCAATPCHSWRTAARLLPHPSRNQCAEQQPVVGRSSRNHVRNNGQLSAAKRGKRAVIARTCARGGGGTAVDPPNQVHDRNQDTFISLEGLTNSTRTETPQRGGRNKSGEEAAARGWPTGGAWVGREERWAAVCVWRLGITDSACKNHLVVVSVQYGPFNTYIPIRSTTIGKSRVARDPITMHTSWRSNSDITSVTSIGYPGMKASGDSSTTKHRLLHASGPHPISPHNDPKGKATSQPATSSFEFFPKIVLQLQMSNNRKRNSKGTQRHRKHSNHRRRTTKSKEEMSRVNSSSTRVWKRDKEYLVLNTSNKQSPSRCLLFLSLKPAATTSRSIHEKTSQNDTVPTNLNDIVALHQLVHLSLAKQPKAGTRSLQANTNGWSCKINQNDDALTNPNDIVKVTSASLPPAGSPVTTHYSQQPLAAGSIRNTQNAAFQLNETTSLHFYDWFPNQQLYPIQRATAGSMKRRCFTLAPSTADQLSPTGATAEFKYLLLLEIIFLSKTSRLIPINSITH</sequence>
<evidence type="ECO:0000256" key="1">
    <source>
        <dbReference type="SAM" id="MobiDB-lite"/>
    </source>
</evidence>